<keyword evidence="8" id="KW-1185">Reference proteome</keyword>
<dbReference type="InterPro" id="IPR002293">
    <property type="entry name" value="AA/rel_permease1"/>
</dbReference>
<evidence type="ECO:0000313" key="7">
    <source>
        <dbReference type="EMBL" id="RZF22587.1"/>
    </source>
</evidence>
<evidence type="ECO:0000256" key="1">
    <source>
        <dbReference type="ARBA" id="ARBA00004141"/>
    </source>
</evidence>
<feature type="transmembrane region" description="Helical" evidence="6">
    <location>
        <begin position="343"/>
        <end position="364"/>
    </location>
</feature>
<dbReference type="PIRSF" id="PIRSF006060">
    <property type="entry name" value="AA_transporter"/>
    <property type="match status" value="1"/>
</dbReference>
<feature type="transmembrane region" description="Helical" evidence="6">
    <location>
        <begin position="36"/>
        <end position="59"/>
    </location>
</feature>
<evidence type="ECO:0000256" key="2">
    <source>
        <dbReference type="ARBA" id="ARBA00022448"/>
    </source>
</evidence>
<feature type="transmembrane region" description="Helical" evidence="6">
    <location>
        <begin position="12"/>
        <end position="30"/>
    </location>
</feature>
<keyword evidence="3 6" id="KW-0812">Transmembrane</keyword>
<feature type="transmembrane region" description="Helical" evidence="6">
    <location>
        <begin position="115"/>
        <end position="136"/>
    </location>
</feature>
<comment type="caution">
    <text evidence="7">The sequence shown here is derived from an EMBL/GenBank/DDBJ whole genome shotgun (WGS) entry which is preliminary data.</text>
</comment>
<dbReference type="Gene3D" id="1.20.1740.10">
    <property type="entry name" value="Amino acid/polyamine transporter I"/>
    <property type="match status" value="1"/>
</dbReference>
<dbReference type="PANTHER" id="PTHR43243">
    <property type="entry name" value="INNER MEMBRANE TRANSPORTER YGJI-RELATED"/>
    <property type="match status" value="1"/>
</dbReference>
<proteinExistence type="predicted"/>
<keyword evidence="2" id="KW-0813">Transport</keyword>
<feature type="transmembrane region" description="Helical" evidence="6">
    <location>
        <begin position="185"/>
        <end position="204"/>
    </location>
</feature>
<dbReference type="Pfam" id="PF13520">
    <property type="entry name" value="AA_permease_2"/>
    <property type="match status" value="1"/>
</dbReference>
<keyword evidence="4 6" id="KW-1133">Transmembrane helix</keyword>
<gene>
    <name evidence="7" type="ORF">DAY19_02105</name>
</gene>
<feature type="transmembrane region" description="Helical" evidence="6">
    <location>
        <begin position="376"/>
        <end position="395"/>
    </location>
</feature>
<evidence type="ECO:0000256" key="3">
    <source>
        <dbReference type="ARBA" id="ARBA00022692"/>
    </source>
</evidence>
<keyword evidence="5 6" id="KW-0472">Membrane</keyword>
<feature type="transmembrane region" description="Helical" evidence="6">
    <location>
        <begin position="225"/>
        <end position="249"/>
    </location>
</feature>
<dbReference type="PANTHER" id="PTHR43243:SF4">
    <property type="entry name" value="CATIONIC AMINO ACID TRANSPORTER 4"/>
    <property type="match status" value="1"/>
</dbReference>
<feature type="transmembrane region" description="Helical" evidence="6">
    <location>
        <begin position="88"/>
        <end position="109"/>
    </location>
</feature>
<evidence type="ECO:0000256" key="4">
    <source>
        <dbReference type="ARBA" id="ARBA00022989"/>
    </source>
</evidence>
<evidence type="ECO:0000313" key="8">
    <source>
        <dbReference type="Proteomes" id="UP000443582"/>
    </source>
</evidence>
<sequence length="396" mass="43482">MVKLKRSLNTFQVTMYGIGTILGAGIYALIGKISATAGMMAPLSFIVSAILASMTAYSYTQLVKLFPKSAGEAEYIFQGFHSVLLSNIVGWLVAFTGVVSASTLIKGFVGYFQTFIHWTDFSVVFLIIILVTALAIKGIKESINIVIFFTIIEIVGLILICGSAWQDLSANEFMLPALLQNFSWSQFPMIISGAFLAFYAYIGFEDMVNLAEETNLPGPTISRSIYIAVLVSTILYVFVALVAIASIPLEELNQSKAPLKDMYVHHGGNALVISAIGIFAIFNGIIAQVIMASRILYGLRHPLKWMNFLSVINKKTQTPINATIVVAIIISLLVSLFPIKTLAASTSFIILIVFTFINLSLVSYRIKNREIQFRYLTIPIIASISNIVFLAFTALY</sequence>
<dbReference type="EMBL" id="QDKL01000001">
    <property type="protein sequence ID" value="RZF22587.1"/>
    <property type="molecule type" value="Genomic_DNA"/>
</dbReference>
<dbReference type="Proteomes" id="UP000443582">
    <property type="component" value="Unassembled WGS sequence"/>
</dbReference>
<reference evidence="8" key="1">
    <citation type="journal article" date="2019" name="Int. J. Syst. Evol. Microbiol.">
        <title>Halobacteriovorax valvorus sp. nov., a novel prokaryotic predator isolated from coastal seawater of China.</title>
        <authorList>
            <person name="Chen M.-X."/>
        </authorList>
    </citation>
    <scope>NUCLEOTIDE SEQUENCE [LARGE SCALE GENOMIC DNA]</scope>
    <source>
        <strain evidence="8">BL9</strain>
    </source>
</reference>
<protein>
    <submittedName>
        <fullName evidence="7">Amino acid permease</fullName>
    </submittedName>
</protein>
<name>A0ABY0IIZ1_9BACT</name>
<feature type="transmembrane region" description="Helical" evidence="6">
    <location>
        <begin position="269"/>
        <end position="297"/>
    </location>
</feature>
<organism evidence="7 8">
    <name type="scientific">Halobacteriovorax vibrionivorans</name>
    <dbReference type="NCBI Taxonomy" id="2152716"/>
    <lineage>
        <taxon>Bacteria</taxon>
        <taxon>Pseudomonadati</taxon>
        <taxon>Bdellovibrionota</taxon>
        <taxon>Bacteriovoracia</taxon>
        <taxon>Bacteriovoracales</taxon>
        <taxon>Halobacteriovoraceae</taxon>
        <taxon>Halobacteriovorax</taxon>
    </lineage>
</organism>
<feature type="transmembrane region" description="Helical" evidence="6">
    <location>
        <begin position="143"/>
        <end position="165"/>
    </location>
</feature>
<accession>A0ABY0IIZ1</accession>
<comment type="subcellular location">
    <subcellularLocation>
        <location evidence="1">Membrane</location>
        <topology evidence="1">Multi-pass membrane protein</topology>
    </subcellularLocation>
</comment>
<evidence type="ECO:0000256" key="6">
    <source>
        <dbReference type="SAM" id="Phobius"/>
    </source>
</evidence>
<dbReference type="RefSeq" id="WP_114705532.1">
    <property type="nucleotide sequence ID" value="NZ_QDKL01000001.1"/>
</dbReference>
<feature type="transmembrane region" description="Helical" evidence="6">
    <location>
        <begin position="318"/>
        <end position="337"/>
    </location>
</feature>
<evidence type="ECO:0000256" key="5">
    <source>
        <dbReference type="ARBA" id="ARBA00023136"/>
    </source>
</evidence>